<dbReference type="Proteomes" id="UP000236569">
    <property type="component" value="Unassembled WGS sequence"/>
</dbReference>
<evidence type="ECO:0000313" key="1">
    <source>
        <dbReference type="EMBL" id="GBF05689.1"/>
    </source>
</evidence>
<dbReference type="EMBL" id="BFAG01000005">
    <property type="protein sequence ID" value="GBF05689.1"/>
    <property type="molecule type" value="Genomic_DNA"/>
</dbReference>
<comment type="caution">
    <text evidence="1">The sequence shown here is derived from an EMBL/GenBank/DDBJ whole genome shotgun (WGS) entry which is preliminary data.</text>
</comment>
<evidence type="ECO:0000313" key="2">
    <source>
        <dbReference type="Proteomes" id="UP000236569"/>
    </source>
</evidence>
<keyword evidence="2" id="KW-1185">Reference proteome</keyword>
<protein>
    <submittedName>
        <fullName evidence="1">Uncharacterized protein</fullName>
    </submittedName>
</protein>
<organism evidence="1 2">
    <name type="scientific">Deinococcus aerius</name>
    <dbReference type="NCBI Taxonomy" id="200253"/>
    <lineage>
        <taxon>Bacteria</taxon>
        <taxon>Thermotogati</taxon>
        <taxon>Deinococcota</taxon>
        <taxon>Deinococci</taxon>
        <taxon>Deinococcales</taxon>
        <taxon>Deinococcaceae</taxon>
        <taxon>Deinococcus</taxon>
    </lineage>
</organism>
<gene>
    <name evidence="1" type="ORF">DAERI_050198</name>
</gene>
<dbReference type="AlphaFoldDB" id="A0A2I9CUX7"/>
<proteinExistence type="predicted"/>
<sequence length="50" mass="5352">MLSAAKHLRNTLEGEALHFVQGDTSVIAPTSNPVRETNPGALTPDLVIRL</sequence>
<name>A0A2I9CUX7_9DEIO</name>
<reference evidence="2" key="1">
    <citation type="submission" date="2018-01" db="EMBL/GenBank/DDBJ databases">
        <title>Draft Genome Sequence of the Radioresistant Bacterium Deinococcus aerius TR0125, Isolated from the Higher Atmosphere above Japan.</title>
        <authorList>
            <person name="Satoh K."/>
            <person name="Arai H."/>
            <person name="Sanzen T."/>
            <person name="Kawaguchi Y."/>
            <person name="Hayashi H."/>
            <person name="Yokobori S."/>
            <person name="Yamagishi A."/>
            <person name="Oono Y."/>
            <person name="Narumi I."/>
        </authorList>
    </citation>
    <scope>NUCLEOTIDE SEQUENCE [LARGE SCALE GENOMIC DNA]</scope>
    <source>
        <strain evidence="2">TR0125</strain>
    </source>
</reference>
<accession>A0A2I9CUX7</accession>